<gene>
    <name evidence="1" type="ordered locus">Daes_1493</name>
</gene>
<sequence>MAKKKPVSLEGAVKTDAGLNYKGVIMETIVEKCEGCDRVVPFEDASYCTTYAQPALKWTKGKCNFATHTREAEKGTKVKVNPLKASKRAARGR</sequence>
<dbReference type="KEGG" id="das:Daes_1493"/>
<protein>
    <submittedName>
        <fullName evidence="1">Uncharacterized protein</fullName>
    </submittedName>
</protein>
<dbReference type="AlphaFoldDB" id="E6VWK6"/>
<dbReference type="NCBIfam" id="NF038144">
    <property type="entry name" value="PxxKW"/>
    <property type="match status" value="1"/>
</dbReference>
<reference evidence="1 2" key="2">
    <citation type="journal article" date="2014" name="Genome Announc.">
        <title>Complete Genome Sequence of the Subsurface, Mesophilic Sulfate-Reducing Bacterium Desulfovibrio aespoeensis Aspo-2.</title>
        <authorList>
            <person name="Pedersen K."/>
            <person name="Bengtsson A."/>
            <person name="Edlund J."/>
            <person name="Rabe L."/>
            <person name="Hazen T."/>
            <person name="Chakraborty R."/>
            <person name="Goodwin L."/>
            <person name="Shapiro N."/>
        </authorList>
    </citation>
    <scope>NUCLEOTIDE SEQUENCE [LARGE SCALE GENOMIC DNA]</scope>
    <source>
        <strain evidence="2">ATCC 700646 / DSM 10631 / Aspo-2</strain>
    </source>
</reference>
<proteinExistence type="predicted"/>
<keyword evidence="2" id="KW-1185">Reference proteome</keyword>
<dbReference type="EMBL" id="CP002431">
    <property type="protein sequence ID" value="ADU62507.1"/>
    <property type="molecule type" value="Genomic_DNA"/>
</dbReference>
<organism evidence="1 2">
    <name type="scientific">Pseudodesulfovibrio aespoeensis (strain ATCC 700646 / DSM 10631 / Aspo-2)</name>
    <name type="common">Desulfovibrio aespoeensis</name>
    <dbReference type="NCBI Taxonomy" id="643562"/>
    <lineage>
        <taxon>Bacteria</taxon>
        <taxon>Pseudomonadati</taxon>
        <taxon>Thermodesulfobacteriota</taxon>
        <taxon>Desulfovibrionia</taxon>
        <taxon>Desulfovibrionales</taxon>
        <taxon>Desulfovibrionaceae</taxon>
    </lineage>
</organism>
<dbReference type="OrthoDB" id="5387471at2"/>
<dbReference type="RefSeq" id="WP_013514434.1">
    <property type="nucleotide sequence ID" value="NC_014844.1"/>
</dbReference>
<evidence type="ECO:0000313" key="2">
    <source>
        <dbReference type="Proteomes" id="UP000002191"/>
    </source>
</evidence>
<dbReference type="InterPro" id="IPR047766">
    <property type="entry name" value="PxxKW_fam"/>
</dbReference>
<dbReference type="Proteomes" id="UP000002191">
    <property type="component" value="Chromosome"/>
</dbReference>
<dbReference type="STRING" id="643562.Daes_1493"/>
<reference evidence="2" key="1">
    <citation type="submission" date="2010-12" db="EMBL/GenBank/DDBJ databases">
        <title>Complete sequence of Desulfovibrio aespoeensis Aspo-2.</title>
        <authorList>
            <consortium name="US DOE Joint Genome Institute"/>
            <person name="Lucas S."/>
            <person name="Copeland A."/>
            <person name="Lapidus A."/>
            <person name="Cheng J.-F."/>
            <person name="Goodwin L."/>
            <person name="Pitluck S."/>
            <person name="Chertkov O."/>
            <person name="Misra M."/>
            <person name="Detter J.C."/>
            <person name="Han C."/>
            <person name="Tapia R."/>
            <person name="Land M."/>
            <person name="Hauser L."/>
            <person name="Kyrpides N."/>
            <person name="Ivanova N."/>
            <person name="Ovchinnikova G."/>
            <person name="Pedersen K."/>
            <person name="Jagevall S."/>
            <person name="Hazen T."/>
            <person name="Woyke T."/>
        </authorList>
    </citation>
    <scope>NUCLEOTIDE SEQUENCE [LARGE SCALE GENOMIC DNA]</scope>
    <source>
        <strain evidence="2">ATCC 700646 / DSM 10631 / Aspo-2</strain>
    </source>
</reference>
<accession>E6VWK6</accession>
<dbReference type="HOGENOM" id="CLU_185100_0_0_7"/>
<name>E6VWK6_PSEA9</name>
<evidence type="ECO:0000313" key="1">
    <source>
        <dbReference type="EMBL" id="ADU62507.1"/>
    </source>
</evidence>
<dbReference type="Pfam" id="PF20657">
    <property type="entry name" value="DUF6811"/>
    <property type="match status" value="1"/>
</dbReference>
<dbReference type="eggNOG" id="ENOG50331TB">
    <property type="taxonomic scope" value="Bacteria"/>
</dbReference>